<dbReference type="STRING" id="590646.G3BFA0"/>
<dbReference type="PANTHER" id="PTHR44051:SF9">
    <property type="entry name" value="GLUTATHIONE S-TRANSFERASE 1"/>
    <property type="match status" value="1"/>
</dbReference>
<dbReference type="FunFam" id="3.40.30.10:FF:000156">
    <property type="entry name" value="Glutathione S-transferase 1"/>
    <property type="match status" value="1"/>
</dbReference>
<dbReference type="SUPFAM" id="SSF47616">
    <property type="entry name" value="GST C-terminal domain-like"/>
    <property type="match status" value="1"/>
</dbReference>
<dbReference type="GO" id="GO:0004364">
    <property type="term" value="F:glutathione transferase activity"/>
    <property type="evidence" value="ECO:0007669"/>
    <property type="project" value="UniProtKB-EC"/>
</dbReference>
<proteinExistence type="inferred from homology"/>
<dbReference type="KEGG" id="cten:18248133"/>
<evidence type="ECO:0000256" key="4">
    <source>
        <dbReference type="ARBA" id="ARBA00047960"/>
    </source>
</evidence>
<dbReference type="OrthoDB" id="2098326at2759"/>
<dbReference type="HOGENOM" id="CLU_011226_15_2_1"/>
<evidence type="ECO:0000313" key="8">
    <source>
        <dbReference type="Proteomes" id="UP000000707"/>
    </source>
</evidence>
<dbReference type="InterPro" id="IPR040079">
    <property type="entry name" value="Glutathione_S-Trfase"/>
</dbReference>
<dbReference type="RefSeq" id="XP_006690194.1">
    <property type="nucleotide sequence ID" value="XM_006690131.1"/>
</dbReference>
<feature type="domain" description="GST C-terminal" evidence="6">
    <location>
        <begin position="95"/>
        <end position="239"/>
    </location>
</feature>
<dbReference type="InterPro" id="IPR036282">
    <property type="entry name" value="Glutathione-S-Trfase_C_sf"/>
</dbReference>
<reference evidence="7 8" key="1">
    <citation type="journal article" date="2011" name="Proc. Natl. Acad. Sci. U.S.A.">
        <title>Comparative genomics of xylose-fermenting fungi for enhanced biofuel production.</title>
        <authorList>
            <person name="Wohlbach D.J."/>
            <person name="Kuo A."/>
            <person name="Sato T.K."/>
            <person name="Potts K.M."/>
            <person name="Salamov A.A."/>
            <person name="LaButti K.M."/>
            <person name="Sun H."/>
            <person name="Clum A."/>
            <person name="Pangilinan J.L."/>
            <person name="Lindquist E.A."/>
            <person name="Lucas S."/>
            <person name="Lapidus A."/>
            <person name="Jin M."/>
            <person name="Gunawan C."/>
            <person name="Balan V."/>
            <person name="Dale B.E."/>
            <person name="Jeffries T.W."/>
            <person name="Zinkel R."/>
            <person name="Barry K.W."/>
            <person name="Grigoriev I.V."/>
            <person name="Gasch A.P."/>
        </authorList>
    </citation>
    <scope>NUCLEOTIDE SEQUENCE [LARGE SCALE GENOMIC DNA]</scope>
    <source>
        <strain evidence="7">ATCC 10573</strain>
        <strain evidence="8">ATCC 10573 / BCRC 21748 / CBS 615 / JCM 9827 / NBRC 10315 / NRRL Y-1498 / VKM Y-70</strain>
    </source>
</reference>
<dbReference type="EMBL" id="GL996528">
    <property type="protein sequence ID" value="EGV60980.1"/>
    <property type="molecule type" value="Genomic_DNA"/>
</dbReference>
<dbReference type="CDD" id="cd03046">
    <property type="entry name" value="GST_N_GTT1_like"/>
    <property type="match status" value="1"/>
</dbReference>
<dbReference type="InterPro" id="IPR004045">
    <property type="entry name" value="Glutathione_S-Trfase_N"/>
</dbReference>
<dbReference type="InterPro" id="IPR036249">
    <property type="entry name" value="Thioredoxin-like_sf"/>
</dbReference>
<dbReference type="eggNOG" id="KOG0867">
    <property type="taxonomic scope" value="Eukaryota"/>
</dbReference>
<dbReference type="InterPro" id="IPR004046">
    <property type="entry name" value="GST_C"/>
</dbReference>
<organism evidence="8">
    <name type="scientific">Candida tenuis (strain ATCC 10573 / BCRC 21748 / CBS 615 / JCM 9827 / NBRC 10315 / NRRL Y-1498 / VKM Y-70)</name>
    <name type="common">Yeast</name>
    <name type="synonym">Yamadazyma tenuis</name>
    <dbReference type="NCBI Taxonomy" id="590646"/>
    <lineage>
        <taxon>Eukaryota</taxon>
        <taxon>Fungi</taxon>
        <taxon>Dikarya</taxon>
        <taxon>Ascomycota</taxon>
        <taxon>Saccharomycotina</taxon>
        <taxon>Pichiomycetes</taxon>
        <taxon>Debaryomycetaceae</taxon>
        <taxon>Yamadazyma</taxon>
    </lineage>
</organism>
<evidence type="ECO:0000259" key="5">
    <source>
        <dbReference type="PROSITE" id="PS50404"/>
    </source>
</evidence>
<dbReference type="GO" id="GO:0005737">
    <property type="term" value="C:cytoplasm"/>
    <property type="evidence" value="ECO:0007669"/>
    <property type="project" value="UniProtKB-ARBA"/>
</dbReference>
<gene>
    <name evidence="7" type="ORF">CANTEDRAFT_116028</name>
</gene>
<comment type="catalytic activity">
    <reaction evidence="4">
        <text>RX + glutathione = an S-substituted glutathione + a halide anion + H(+)</text>
        <dbReference type="Rhea" id="RHEA:16437"/>
        <dbReference type="ChEBI" id="CHEBI:15378"/>
        <dbReference type="ChEBI" id="CHEBI:16042"/>
        <dbReference type="ChEBI" id="CHEBI:17792"/>
        <dbReference type="ChEBI" id="CHEBI:57925"/>
        <dbReference type="ChEBI" id="CHEBI:90779"/>
        <dbReference type="EC" id="2.5.1.18"/>
    </reaction>
</comment>
<accession>G3BFA0</accession>
<dbReference type="InterPro" id="IPR010987">
    <property type="entry name" value="Glutathione-S-Trfase_C-like"/>
</dbReference>
<evidence type="ECO:0000256" key="2">
    <source>
        <dbReference type="ARBA" id="ARBA00012452"/>
    </source>
</evidence>
<feature type="domain" description="GST N-terminal" evidence="5">
    <location>
        <begin position="3"/>
        <end position="89"/>
    </location>
</feature>
<evidence type="ECO:0000313" key="7">
    <source>
        <dbReference type="EMBL" id="EGV60980.1"/>
    </source>
</evidence>
<sequence>MSETKVILHWLNHSRANRVLWLLELLDVNYEVKVYKRNSKFRAPKELEAIHPLGKSPVIEVIKPGKQPEVIAETGCIIEYLINNFDHSEKLVPSTDKGKAEVNYYLHYTEGTLQAVLTSFMVLYSARNFAPFGIGALVGAVTSQVNKAYFGTEVIKNLNYLENIAKGHDGGYFVDGKLTGADVILSFPIAELVMGNQRDGLFEKSPQELFPYLNKWSKLVLADPAYKRAIETIDEKSKL</sequence>
<dbReference type="EC" id="2.5.1.18" evidence="2"/>
<dbReference type="EMBL" id="GL996528">
    <property type="protein sequence ID" value="EGV60979.1"/>
    <property type="molecule type" value="Genomic_DNA"/>
</dbReference>
<dbReference type="PROSITE" id="PS50405">
    <property type="entry name" value="GST_CTER"/>
    <property type="match status" value="1"/>
</dbReference>
<protein>
    <recommendedName>
        <fullName evidence="2">glutathione transferase</fullName>
        <ecNumber evidence="2">2.5.1.18</ecNumber>
    </recommendedName>
</protein>
<dbReference type="Pfam" id="PF02798">
    <property type="entry name" value="GST_N"/>
    <property type="match status" value="1"/>
</dbReference>
<dbReference type="AlphaFoldDB" id="G3BFA0"/>
<dbReference type="PROSITE" id="PS50404">
    <property type="entry name" value="GST_NTER"/>
    <property type="match status" value="1"/>
</dbReference>
<dbReference type="SFLD" id="SFLDS00019">
    <property type="entry name" value="Glutathione_Transferase_(cytos"/>
    <property type="match status" value="1"/>
</dbReference>
<evidence type="ECO:0000259" key="6">
    <source>
        <dbReference type="PROSITE" id="PS50405"/>
    </source>
</evidence>
<dbReference type="Pfam" id="PF14497">
    <property type="entry name" value="GST_C_3"/>
    <property type="match status" value="1"/>
</dbReference>
<dbReference type="Proteomes" id="UP000000707">
    <property type="component" value="Unassembled WGS sequence"/>
</dbReference>
<dbReference type="Gene3D" id="3.40.30.10">
    <property type="entry name" value="Glutaredoxin"/>
    <property type="match status" value="1"/>
</dbReference>
<dbReference type="GO" id="GO:0004602">
    <property type="term" value="F:glutathione peroxidase activity"/>
    <property type="evidence" value="ECO:0007669"/>
    <property type="project" value="UniProtKB-ARBA"/>
</dbReference>
<dbReference type="SUPFAM" id="SSF52833">
    <property type="entry name" value="Thioredoxin-like"/>
    <property type="match status" value="1"/>
</dbReference>
<comment type="similarity">
    <text evidence="1">Belongs to the GST superfamily.</text>
</comment>
<keyword evidence="8" id="KW-1185">Reference proteome</keyword>
<dbReference type="Gene3D" id="1.20.1050.10">
    <property type="match status" value="1"/>
</dbReference>
<dbReference type="GeneID" id="18248133"/>
<evidence type="ECO:0000256" key="1">
    <source>
        <dbReference type="ARBA" id="ARBA00007409"/>
    </source>
</evidence>
<dbReference type="SFLD" id="SFLDG00358">
    <property type="entry name" value="Main_(cytGST)"/>
    <property type="match status" value="1"/>
</dbReference>
<keyword evidence="3" id="KW-0808">Transferase</keyword>
<dbReference type="PANTHER" id="PTHR44051">
    <property type="entry name" value="GLUTATHIONE S-TRANSFERASE-RELATED"/>
    <property type="match status" value="1"/>
</dbReference>
<evidence type="ECO:0000256" key="3">
    <source>
        <dbReference type="ARBA" id="ARBA00022679"/>
    </source>
</evidence>
<name>G3BFA0_CANTC</name>